<evidence type="ECO:0000313" key="1">
    <source>
        <dbReference type="EMBL" id="CUS42656.1"/>
    </source>
</evidence>
<accession>A0A170PME0</accession>
<dbReference type="EMBL" id="CZQC01000069">
    <property type="protein sequence ID" value="CUS42656.1"/>
    <property type="molecule type" value="Genomic_DNA"/>
</dbReference>
<protein>
    <submittedName>
        <fullName evidence="1">Uncharacterized protein</fullName>
    </submittedName>
</protein>
<proteinExistence type="predicted"/>
<organism evidence="1">
    <name type="scientific">hydrothermal vent metagenome</name>
    <dbReference type="NCBI Taxonomy" id="652676"/>
    <lineage>
        <taxon>unclassified sequences</taxon>
        <taxon>metagenomes</taxon>
        <taxon>ecological metagenomes</taxon>
    </lineage>
</organism>
<gene>
    <name evidence="1" type="ORF">MGWOODY_Tha2629</name>
</gene>
<sequence length="106" mass="12237">MRLLILIASLFILMISSLTWAEEDDGVVRLQGISIKGNSENPNVLYVTAWQPPPGTGRLYEPVTSYSRHWFQSISRDSLGREMRYGELYTEKPEHLTRLKELLEVK</sequence>
<reference evidence="1" key="1">
    <citation type="submission" date="2015-10" db="EMBL/GenBank/DDBJ databases">
        <authorList>
            <person name="Gilbert D.G."/>
        </authorList>
    </citation>
    <scope>NUCLEOTIDE SEQUENCE</scope>
</reference>
<name>A0A170PME0_9ZZZZ</name>
<dbReference type="AlphaFoldDB" id="A0A170PME0"/>